<keyword evidence="4" id="KW-0521">NADP</keyword>
<dbReference type="GO" id="GO:0009089">
    <property type="term" value="P:lysine biosynthetic process via diaminopimelate"/>
    <property type="evidence" value="ECO:0007669"/>
    <property type="project" value="UniProtKB-UniRule"/>
</dbReference>
<comment type="pathway">
    <text evidence="9">Amino-acid biosynthesis; L-lysine biosynthesis via DAP pathway; (S)-tetrahydrodipicolinate from L-aspartate: step 4/4.</text>
</comment>
<dbReference type="GO" id="GO:0005829">
    <property type="term" value="C:cytosol"/>
    <property type="evidence" value="ECO:0007669"/>
    <property type="project" value="TreeGrafter"/>
</dbReference>
<name>A0A1Y2T3T8_SYMTR</name>
<evidence type="ECO:0000256" key="11">
    <source>
        <dbReference type="ARBA" id="ARBA00049080"/>
    </source>
</evidence>
<evidence type="ECO:0000256" key="12">
    <source>
        <dbReference type="ARBA" id="ARBA00049396"/>
    </source>
</evidence>
<evidence type="ECO:0000256" key="13">
    <source>
        <dbReference type="NCBIfam" id="TIGR00036"/>
    </source>
</evidence>
<dbReference type="NCBIfam" id="TIGR00036">
    <property type="entry name" value="dapB"/>
    <property type="match status" value="1"/>
</dbReference>
<dbReference type="Proteomes" id="UP000194267">
    <property type="component" value="Unassembled WGS sequence"/>
</dbReference>
<evidence type="ECO:0000256" key="7">
    <source>
        <dbReference type="ARBA" id="ARBA00023027"/>
    </source>
</evidence>
<evidence type="ECO:0000259" key="14">
    <source>
        <dbReference type="Pfam" id="PF01113"/>
    </source>
</evidence>
<dbReference type="Pfam" id="PF01113">
    <property type="entry name" value="DapB_N"/>
    <property type="match status" value="1"/>
</dbReference>
<dbReference type="InterPro" id="IPR023940">
    <property type="entry name" value="DHDPR_bac"/>
</dbReference>
<evidence type="ECO:0000313" key="17">
    <source>
        <dbReference type="Proteomes" id="UP000194267"/>
    </source>
</evidence>
<comment type="catalytic activity">
    <reaction evidence="11">
        <text>(S)-2,3,4,5-tetrahydrodipicolinate + NADP(+) + H2O = (2S,4S)-4-hydroxy-2,3,4,5-tetrahydrodipicolinate + NADPH + H(+)</text>
        <dbReference type="Rhea" id="RHEA:35331"/>
        <dbReference type="ChEBI" id="CHEBI:15377"/>
        <dbReference type="ChEBI" id="CHEBI:15378"/>
        <dbReference type="ChEBI" id="CHEBI:16845"/>
        <dbReference type="ChEBI" id="CHEBI:57783"/>
        <dbReference type="ChEBI" id="CHEBI:58349"/>
        <dbReference type="ChEBI" id="CHEBI:67139"/>
        <dbReference type="EC" id="1.17.1.8"/>
    </reaction>
</comment>
<evidence type="ECO:0000256" key="10">
    <source>
        <dbReference type="ARBA" id="ARBA00038983"/>
    </source>
</evidence>
<dbReference type="InterPro" id="IPR022664">
    <property type="entry name" value="DapB_N_CS"/>
</dbReference>
<dbReference type="PANTHER" id="PTHR20836:SF0">
    <property type="entry name" value="4-HYDROXY-TETRAHYDRODIPICOLINATE REDUCTASE 1, CHLOROPLASTIC-RELATED"/>
    <property type="match status" value="1"/>
</dbReference>
<evidence type="ECO:0000256" key="6">
    <source>
        <dbReference type="ARBA" id="ARBA00023002"/>
    </source>
</evidence>
<evidence type="ECO:0000256" key="8">
    <source>
        <dbReference type="ARBA" id="ARBA00023154"/>
    </source>
</evidence>
<dbReference type="EMBL" id="LWLV01001732">
    <property type="protein sequence ID" value="OTA40456.1"/>
    <property type="molecule type" value="Genomic_DNA"/>
</dbReference>
<dbReference type="CDD" id="cd02274">
    <property type="entry name" value="DHDPR_N"/>
    <property type="match status" value="1"/>
</dbReference>
<dbReference type="InterPro" id="IPR022663">
    <property type="entry name" value="DapB_C"/>
</dbReference>
<evidence type="ECO:0000256" key="3">
    <source>
        <dbReference type="ARBA" id="ARBA00022605"/>
    </source>
</evidence>
<evidence type="ECO:0000256" key="2">
    <source>
        <dbReference type="ARBA" id="ARBA00022490"/>
    </source>
</evidence>
<keyword evidence="5" id="KW-0220">Diaminopimelate biosynthesis</keyword>
<dbReference type="Gene3D" id="3.40.50.720">
    <property type="entry name" value="NAD(P)-binding Rossmann-like Domain"/>
    <property type="match status" value="1"/>
</dbReference>
<dbReference type="InterPro" id="IPR036291">
    <property type="entry name" value="NAD(P)-bd_dom_sf"/>
</dbReference>
<dbReference type="AlphaFoldDB" id="A0A1Y2T3T8"/>
<comment type="similarity">
    <text evidence="1">Belongs to the DapB family.</text>
</comment>
<dbReference type="Pfam" id="PF05173">
    <property type="entry name" value="DapB_C"/>
    <property type="match status" value="1"/>
</dbReference>
<evidence type="ECO:0000256" key="4">
    <source>
        <dbReference type="ARBA" id="ARBA00022857"/>
    </source>
</evidence>
<feature type="domain" description="Dihydrodipicolinate reductase C-terminal" evidence="15">
    <location>
        <begin position="133"/>
        <end position="177"/>
    </location>
</feature>
<dbReference type="GO" id="GO:0019877">
    <property type="term" value="P:diaminopimelate biosynthetic process"/>
    <property type="evidence" value="ECO:0007669"/>
    <property type="project" value="UniProtKB-KW"/>
</dbReference>
<dbReference type="InterPro" id="IPR000846">
    <property type="entry name" value="DapB_N"/>
</dbReference>
<protein>
    <recommendedName>
        <fullName evidence="10 13">4-hydroxy-tetrahydrodipicolinate reductase</fullName>
        <ecNumber evidence="10 13">1.17.1.8</ecNumber>
    </recommendedName>
</protein>
<keyword evidence="2" id="KW-0963">Cytoplasm</keyword>
<accession>A0A1Y2T3T8</accession>
<evidence type="ECO:0000256" key="1">
    <source>
        <dbReference type="ARBA" id="ARBA00006642"/>
    </source>
</evidence>
<feature type="domain" description="Dihydrodipicolinate reductase N-terminal" evidence="14">
    <location>
        <begin position="4"/>
        <end position="129"/>
    </location>
</feature>
<keyword evidence="7" id="KW-0520">NAD</keyword>
<evidence type="ECO:0000256" key="9">
    <source>
        <dbReference type="ARBA" id="ARBA00037922"/>
    </source>
</evidence>
<evidence type="ECO:0000259" key="15">
    <source>
        <dbReference type="Pfam" id="PF05173"/>
    </source>
</evidence>
<dbReference type="PANTHER" id="PTHR20836">
    <property type="entry name" value="DIHYDRODIPICOLINATE REDUCTASE"/>
    <property type="match status" value="1"/>
</dbReference>
<keyword evidence="8" id="KW-0457">Lysine biosynthesis</keyword>
<feature type="non-terminal residue" evidence="16">
    <location>
        <position position="188"/>
    </location>
</feature>
<sequence>MQPIRVVLAGATGKVGQVLARALLQEPGFTLSGAIARQGVGRSLGELVSLGGRPGPTIHGSLDQFLAAGGQADVLVDFSVAEAARRTIPAAIEAGIAPVVGTTGFRPGETEAWAEMCRKRGLGGAFIANYAVGMMLLMRFAEEAHRFFPDVEIIEMHHKTKLDAPSGTALRTKARLERGRGDLAAPEV</sequence>
<comment type="catalytic activity">
    <reaction evidence="12">
        <text>(S)-2,3,4,5-tetrahydrodipicolinate + NAD(+) + H2O = (2S,4S)-4-hydroxy-2,3,4,5-tetrahydrodipicolinate + NADH + H(+)</text>
        <dbReference type="Rhea" id="RHEA:35323"/>
        <dbReference type="ChEBI" id="CHEBI:15377"/>
        <dbReference type="ChEBI" id="CHEBI:15378"/>
        <dbReference type="ChEBI" id="CHEBI:16845"/>
        <dbReference type="ChEBI" id="CHEBI:57540"/>
        <dbReference type="ChEBI" id="CHEBI:57945"/>
        <dbReference type="ChEBI" id="CHEBI:67139"/>
        <dbReference type="EC" id="1.17.1.8"/>
    </reaction>
</comment>
<organism evidence="16 17">
    <name type="scientific">Symbiobacterium thermophilum</name>
    <dbReference type="NCBI Taxonomy" id="2734"/>
    <lineage>
        <taxon>Bacteria</taxon>
        <taxon>Bacillati</taxon>
        <taxon>Bacillota</taxon>
        <taxon>Clostridia</taxon>
        <taxon>Eubacteriales</taxon>
        <taxon>Symbiobacteriaceae</taxon>
        <taxon>Symbiobacterium</taxon>
    </lineage>
</organism>
<proteinExistence type="inferred from homology"/>
<dbReference type="PROSITE" id="PS01298">
    <property type="entry name" value="DAPB"/>
    <property type="match status" value="1"/>
</dbReference>
<dbReference type="GO" id="GO:0008839">
    <property type="term" value="F:4-hydroxy-tetrahydrodipicolinate reductase"/>
    <property type="evidence" value="ECO:0007669"/>
    <property type="project" value="UniProtKB-UniRule"/>
</dbReference>
<dbReference type="SUPFAM" id="SSF51735">
    <property type="entry name" value="NAD(P)-binding Rossmann-fold domains"/>
    <property type="match status" value="1"/>
</dbReference>
<evidence type="ECO:0000256" key="5">
    <source>
        <dbReference type="ARBA" id="ARBA00022915"/>
    </source>
</evidence>
<evidence type="ECO:0000313" key="16">
    <source>
        <dbReference type="EMBL" id="OTA40456.1"/>
    </source>
</evidence>
<keyword evidence="3" id="KW-0028">Amino-acid biosynthesis</keyword>
<reference evidence="17" key="1">
    <citation type="submission" date="2016-04" db="EMBL/GenBank/DDBJ databases">
        <authorList>
            <person name="Antunes L.P."/>
            <person name="Martins L.F."/>
            <person name="Pereira R.V."/>
            <person name="Thomas A.M."/>
            <person name="Barbosa D."/>
            <person name="Nascimento L."/>
            <person name="Silva G.M."/>
            <person name="Condomitti G.W."/>
            <person name="Digiampietri L.A."/>
            <person name="Lombardi K.C."/>
            <person name="Ramos P.L."/>
            <person name="Quaggio R.B."/>
            <person name="Oliveira J.C."/>
            <person name="Pascon R.C."/>
            <person name="Cruz J.B."/>
            <person name="Silva A.M."/>
            <person name="Setubal J.C."/>
        </authorList>
    </citation>
    <scope>NUCLEOTIDE SEQUENCE [LARGE SCALE GENOMIC DNA]</scope>
</reference>
<gene>
    <name evidence="16" type="ORF">A6D92_17290</name>
</gene>
<comment type="caution">
    <text evidence="16">The sequence shown here is derived from an EMBL/GenBank/DDBJ whole genome shotgun (WGS) entry which is preliminary data.</text>
</comment>
<keyword evidence="6" id="KW-0560">Oxidoreductase</keyword>
<dbReference type="EC" id="1.17.1.8" evidence="10 13"/>